<dbReference type="EMBL" id="JAOYFB010000037">
    <property type="protein sequence ID" value="KAK4021987.1"/>
    <property type="molecule type" value="Genomic_DNA"/>
</dbReference>
<reference evidence="2 3" key="1">
    <citation type="journal article" date="2023" name="Nucleic Acids Res.">
        <title>The hologenome of Daphnia magna reveals possible DNA methylation and microbiome-mediated evolution of the host genome.</title>
        <authorList>
            <person name="Chaturvedi A."/>
            <person name="Li X."/>
            <person name="Dhandapani V."/>
            <person name="Marshall H."/>
            <person name="Kissane S."/>
            <person name="Cuenca-Cambronero M."/>
            <person name="Asole G."/>
            <person name="Calvet F."/>
            <person name="Ruiz-Romero M."/>
            <person name="Marangio P."/>
            <person name="Guigo R."/>
            <person name="Rago D."/>
            <person name="Mirbahai L."/>
            <person name="Eastwood N."/>
            <person name="Colbourne J.K."/>
            <person name="Zhou J."/>
            <person name="Mallon E."/>
            <person name="Orsini L."/>
        </authorList>
    </citation>
    <scope>NUCLEOTIDE SEQUENCE [LARGE SCALE GENOMIC DNA]</scope>
    <source>
        <strain evidence="2">LRV0_1</strain>
    </source>
</reference>
<evidence type="ECO:0000313" key="3">
    <source>
        <dbReference type="Proteomes" id="UP001234178"/>
    </source>
</evidence>
<accession>A0ABR0AA25</accession>
<feature type="region of interest" description="Disordered" evidence="1">
    <location>
        <begin position="80"/>
        <end position="118"/>
    </location>
</feature>
<proteinExistence type="predicted"/>
<protein>
    <submittedName>
        <fullName evidence="2">Uncharacterized protein</fullName>
    </submittedName>
</protein>
<feature type="compositionally biased region" description="Basic and acidic residues" evidence="1">
    <location>
        <begin position="19"/>
        <end position="30"/>
    </location>
</feature>
<feature type="compositionally biased region" description="Basic and acidic residues" evidence="1">
    <location>
        <begin position="106"/>
        <end position="117"/>
    </location>
</feature>
<organism evidence="2 3">
    <name type="scientific">Daphnia magna</name>
    <dbReference type="NCBI Taxonomy" id="35525"/>
    <lineage>
        <taxon>Eukaryota</taxon>
        <taxon>Metazoa</taxon>
        <taxon>Ecdysozoa</taxon>
        <taxon>Arthropoda</taxon>
        <taxon>Crustacea</taxon>
        <taxon>Branchiopoda</taxon>
        <taxon>Diplostraca</taxon>
        <taxon>Cladocera</taxon>
        <taxon>Anomopoda</taxon>
        <taxon>Daphniidae</taxon>
        <taxon>Daphnia</taxon>
    </lineage>
</organism>
<evidence type="ECO:0000256" key="1">
    <source>
        <dbReference type="SAM" id="MobiDB-lite"/>
    </source>
</evidence>
<comment type="caution">
    <text evidence="2">The sequence shown here is derived from an EMBL/GenBank/DDBJ whole genome shotgun (WGS) entry which is preliminary data.</text>
</comment>
<sequence length="130" mass="14725">MSEIEYKPYKTMVMNRFGPNERESRIKSGEDPPVPRTGSYVIEVKSACISPSTYHLTTASQTYQAGVQLEIEITTLCGNWGHRGGRARNKQQQSRGQRKWGPPTTVHDENKRLDLLDGRQQGSISYNNLL</sequence>
<dbReference type="Proteomes" id="UP001234178">
    <property type="component" value="Unassembled WGS sequence"/>
</dbReference>
<gene>
    <name evidence="2" type="ORF">OUZ56_007474</name>
</gene>
<feature type="region of interest" description="Disordered" evidence="1">
    <location>
        <begin position="18"/>
        <end position="37"/>
    </location>
</feature>
<evidence type="ECO:0000313" key="2">
    <source>
        <dbReference type="EMBL" id="KAK4021987.1"/>
    </source>
</evidence>
<name>A0ABR0AA25_9CRUS</name>
<keyword evidence="3" id="KW-1185">Reference proteome</keyword>